<keyword evidence="3" id="KW-1185">Reference proteome</keyword>
<evidence type="ECO:0000313" key="2">
    <source>
        <dbReference type="EMBL" id="KAF2747403.1"/>
    </source>
</evidence>
<dbReference type="AlphaFoldDB" id="A0A6A6VBB1"/>
<evidence type="ECO:0000313" key="3">
    <source>
        <dbReference type="Proteomes" id="UP000799440"/>
    </source>
</evidence>
<protein>
    <submittedName>
        <fullName evidence="2">Uncharacterized protein</fullName>
    </submittedName>
</protein>
<dbReference type="Proteomes" id="UP000799440">
    <property type="component" value="Unassembled WGS sequence"/>
</dbReference>
<gene>
    <name evidence="2" type="ORF">M011DRAFT_458659</name>
</gene>
<feature type="region of interest" description="Disordered" evidence="1">
    <location>
        <begin position="117"/>
        <end position="147"/>
    </location>
</feature>
<accession>A0A6A6VBB1</accession>
<proteinExistence type="predicted"/>
<organism evidence="2 3">
    <name type="scientific">Sporormia fimetaria CBS 119925</name>
    <dbReference type="NCBI Taxonomy" id="1340428"/>
    <lineage>
        <taxon>Eukaryota</taxon>
        <taxon>Fungi</taxon>
        <taxon>Dikarya</taxon>
        <taxon>Ascomycota</taxon>
        <taxon>Pezizomycotina</taxon>
        <taxon>Dothideomycetes</taxon>
        <taxon>Pleosporomycetidae</taxon>
        <taxon>Pleosporales</taxon>
        <taxon>Sporormiaceae</taxon>
        <taxon>Sporormia</taxon>
    </lineage>
</organism>
<reference evidence="2" key="1">
    <citation type="journal article" date="2020" name="Stud. Mycol.">
        <title>101 Dothideomycetes genomes: a test case for predicting lifestyles and emergence of pathogens.</title>
        <authorList>
            <person name="Haridas S."/>
            <person name="Albert R."/>
            <person name="Binder M."/>
            <person name="Bloem J."/>
            <person name="Labutti K."/>
            <person name="Salamov A."/>
            <person name="Andreopoulos B."/>
            <person name="Baker S."/>
            <person name="Barry K."/>
            <person name="Bills G."/>
            <person name="Bluhm B."/>
            <person name="Cannon C."/>
            <person name="Castanera R."/>
            <person name="Culley D."/>
            <person name="Daum C."/>
            <person name="Ezra D."/>
            <person name="Gonzalez J."/>
            <person name="Henrissat B."/>
            <person name="Kuo A."/>
            <person name="Liang C."/>
            <person name="Lipzen A."/>
            <person name="Lutzoni F."/>
            <person name="Magnuson J."/>
            <person name="Mondo S."/>
            <person name="Nolan M."/>
            <person name="Ohm R."/>
            <person name="Pangilinan J."/>
            <person name="Park H.-J."/>
            <person name="Ramirez L."/>
            <person name="Alfaro M."/>
            <person name="Sun H."/>
            <person name="Tritt A."/>
            <person name="Yoshinaga Y."/>
            <person name="Zwiers L.-H."/>
            <person name="Turgeon B."/>
            <person name="Goodwin S."/>
            <person name="Spatafora J."/>
            <person name="Crous P."/>
            <person name="Grigoriev I."/>
        </authorList>
    </citation>
    <scope>NUCLEOTIDE SEQUENCE</scope>
    <source>
        <strain evidence="2">CBS 119925</strain>
    </source>
</reference>
<feature type="compositionally biased region" description="Basic and acidic residues" evidence="1">
    <location>
        <begin position="136"/>
        <end position="147"/>
    </location>
</feature>
<dbReference type="EMBL" id="MU006573">
    <property type="protein sequence ID" value="KAF2747403.1"/>
    <property type="molecule type" value="Genomic_DNA"/>
</dbReference>
<name>A0A6A6VBB1_9PLEO</name>
<sequence length="184" mass="21033">MYPRFTLGPRLDPRAGPCFVWGTWQVQRNVALPAPEVAYVCVSSSRQPALLTVTGQRTASRRHPNVKQYPRLLLSLGWRGTRRQRIVDLAMEIAKASSGYAEWRSWSEAYDSVARQPTNGRKKRRAARDVSPVPRTDSRRDDCHARAGSGKCERARHMCSWTSWGRREAWSGVDVRERRCLHDG</sequence>
<evidence type="ECO:0000256" key="1">
    <source>
        <dbReference type="SAM" id="MobiDB-lite"/>
    </source>
</evidence>